<dbReference type="EMBL" id="JAEACU010000011">
    <property type="protein sequence ID" value="KAH7515053.1"/>
    <property type="molecule type" value="Genomic_DNA"/>
</dbReference>
<sequence length="226" mass="25272">MVVISSAKPTKLALQFIFDEKVYATLIATGEKKLEVEYLLDLVDNILLTVTDVQREEHEFEFRHPGSTFKSPSTDDQGDEVNIEKTVVAIVNLLSSYSLDAKLVLSLAALATEFGDFWRLRKDLTHKSSLPKEFCLSMAILKFESGYLVERKKQPVVDELNNLIMLILEVTKSISELEKLRNNYTSANVPGLLPTIQKHVYGTIASIVACAAQIAFLKPMTPDEGH</sequence>
<proteinExistence type="predicted"/>
<comment type="caution">
    <text evidence="2">The sequence shown here is derived from an EMBL/GenBank/DDBJ whole genome shotgun (WGS) entry which is preliminary data.</text>
</comment>
<feature type="domain" description="Sieve element occlusion N-terminal" evidence="1">
    <location>
        <begin position="83"/>
        <end position="221"/>
    </location>
</feature>
<dbReference type="PANTHER" id="PTHR33232">
    <property type="entry name" value="PROTEIN SIEVE ELEMENT OCCLUSION B-LIKE"/>
    <property type="match status" value="1"/>
</dbReference>
<dbReference type="InterPro" id="IPR039299">
    <property type="entry name" value="SEOA"/>
</dbReference>
<accession>A0A978UJS2</accession>
<evidence type="ECO:0000313" key="2">
    <source>
        <dbReference type="EMBL" id="KAH7515053.1"/>
    </source>
</evidence>
<dbReference type="GO" id="GO:0010088">
    <property type="term" value="P:phloem development"/>
    <property type="evidence" value="ECO:0007669"/>
    <property type="project" value="InterPro"/>
</dbReference>
<dbReference type="AlphaFoldDB" id="A0A978UJS2"/>
<dbReference type="Proteomes" id="UP000813462">
    <property type="component" value="Unassembled WGS sequence"/>
</dbReference>
<protein>
    <recommendedName>
        <fullName evidence="1">Sieve element occlusion N-terminal domain-containing protein</fullName>
    </recommendedName>
</protein>
<dbReference type="Pfam" id="PF14576">
    <property type="entry name" value="SEO_N"/>
    <property type="match status" value="1"/>
</dbReference>
<organism evidence="2 3">
    <name type="scientific">Ziziphus jujuba var. spinosa</name>
    <dbReference type="NCBI Taxonomy" id="714518"/>
    <lineage>
        <taxon>Eukaryota</taxon>
        <taxon>Viridiplantae</taxon>
        <taxon>Streptophyta</taxon>
        <taxon>Embryophyta</taxon>
        <taxon>Tracheophyta</taxon>
        <taxon>Spermatophyta</taxon>
        <taxon>Magnoliopsida</taxon>
        <taxon>eudicotyledons</taxon>
        <taxon>Gunneridae</taxon>
        <taxon>Pentapetalae</taxon>
        <taxon>rosids</taxon>
        <taxon>fabids</taxon>
        <taxon>Rosales</taxon>
        <taxon>Rhamnaceae</taxon>
        <taxon>Paliureae</taxon>
        <taxon>Ziziphus</taxon>
    </lineage>
</organism>
<gene>
    <name evidence="2" type="ORF">FEM48_Zijuj11G0155200</name>
</gene>
<dbReference type="InterPro" id="IPR027942">
    <property type="entry name" value="SEO_N"/>
</dbReference>
<dbReference type="PANTHER" id="PTHR33232:SF18">
    <property type="entry name" value="PROTEIN SIEVE ELEMENT OCCLUSION B-LIKE"/>
    <property type="match status" value="1"/>
</dbReference>
<name>A0A978UJS2_ZIZJJ</name>
<reference evidence="2" key="1">
    <citation type="journal article" date="2021" name="Front. Plant Sci.">
        <title>Chromosome-Scale Genome Assembly for Chinese Sour Jujube and Insights Into Its Genome Evolution and Domestication Signature.</title>
        <authorList>
            <person name="Shen L.-Y."/>
            <person name="Luo H."/>
            <person name="Wang X.-L."/>
            <person name="Wang X.-M."/>
            <person name="Qiu X.-J."/>
            <person name="Liu H."/>
            <person name="Zhou S.-S."/>
            <person name="Jia K.-H."/>
            <person name="Nie S."/>
            <person name="Bao Y.-T."/>
            <person name="Zhang R.-G."/>
            <person name="Yun Q.-Z."/>
            <person name="Chai Y.-H."/>
            <person name="Lu J.-Y."/>
            <person name="Li Y."/>
            <person name="Zhao S.-W."/>
            <person name="Mao J.-F."/>
            <person name="Jia S.-G."/>
            <person name="Mao Y.-M."/>
        </authorList>
    </citation>
    <scope>NUCLEOTIDE SEQUENCE</scope>
    <source>
        <strain evidence="2">AT0</strain>
        <tissue evidence="2">Leaf</tissue>
    </source>
</reference>
<evidence type="ECO:0000313" key="3">
    <source>
        <dbReference type="Proteomes" id="UP000813462"/>
    </source>
</evidence>
<evidence type="ECO:0000259" key="1">
    <source>
        <dbReference type="Pfam" id="PF14576"/>
    </source>
</evidence>